<gene>
    <name evidence="1" type="ORF">Y1Q_0005434</name>
</gene>
<name>A0A151MZZ5_ALLMI</name>
<sequence>MRIAGQADQLTTEFIDEHGQVRIAALGRSLAGADIWFFRCQGLKWQQWEIKNENDPRDENWMWLTNATLCRPVPRPPNVILGYNADVWNLTIYRLTWKLDN</sequence>
<dbReference type="AlphaFoldDB" id="A0A151MZZ5"/>
<dbReference type="EMBL" id="AKHW03004379">
    <property type="protein sequence ID" value="KYO30005.1"/>
    <property type="molecule type" value="Genomic_DNA"/>
</dbReference>
<dbReference type="Proteomes" id="UP000050525">
    <property type="component" value="Unassembled WGS sequence"/>
</dbReference>
<evidence type="ECO:0000313" key="2">
    <source>
        <dbReference type="Proteomes" id="UP000050525"/>
    </source>
</evidence>
<reference evidence="1 2" key="1">
    <citation type="journal article" date="2012" name="Genome Biol.">
        <title>Sequencing three crocodilian genomes to illuminate the evolution of archosaurs and amniotes.</title>
        <authorList>
            <person name="St John J.A."/>
            <person name="Braun E.L."/>
            <person name="Isberg S.R."/>
            <person name="Miles L.G."/>
            <person name="Chong A.Y."/>
            <person name="Gongora J."/>
            <person name="Dalzell P."/>
            <person name="Moran C."/>
            <person name="Bed'hom B."/>
            <person name="Abzhanov A."/>
            <person name="Burgess S.C."/>
            <person name="Cooksey A.M."/>
            <person name="Castoe T.A."/>
            <person name="Crawford N.G."/>
            <person name="Densmore L.D."/>
            <person name="Drew J.C."/>
            <person name="Edwards S.V."/>
            <person name="Faircloth B.C."/>
            <person name="Fujita M.K."/>
            <person name="Greenwold M.J."/>
            <person name="Hoffmann F.G."/>
            <person name="Howard J.M."/>
            <person name="Iguchi T."/>
            <person name="Janes D.E."/>
            <person name="Khan S.Y."/>
            <person name="Kohno S."/>
            <person name="de Koning A.J."/>
            <person name="Lance S.L."/>
            <person name="McCarthy F.M."/>
            <person name="McCormack J.E."/>
            <person name="Merchant M.E."/>
            <person name="Peterson D.G."/>
            <person name="Pollock D.D."/>
            <person name="Pourmand N."/>
            <person name="Raney B.J."/>
            <person name="Roessler K.A."/>
            <person name="Sanford J.R."/>
            <person name="Sawyer R.H."/>
            <person name="Schmidt C.J."/>
            <person name="Triplett E.W."/>
            <person name="Tuberville T.D."/>
            <person name="Venegas-Anaya M."/>
            <person name="Howard J.T."/>
            <person name="Jarvis E.D."/>
            <person name="Guillette L.J.Jr."/>
            <person name="Glenn T.C."/>
            <person name="Green R.E."/>
            <person name="Ray D.A."/>
        </authorList>
    </citation>
    <scope>NUCLEOTIDE SEQUENCE [LARGE SCALE GENOMIC DNA]</scope>
    <source>
        <strain evidence="1">KSC_2009_1</strain>
    </source>
</reference>
<comment type="caution">
    <text evidence="1">The sequence shown here is derived from an EMBL/GenBank/DDBJ whole genome shotgun (WGS) entry which is preliminary data.</text>
</comment>
<keyword evidence="2" id="KW-1185">Reference proteome</keyword>
<evidence type="ECO:0000313" key="1">
    <source>
        <dbReference type="EMBL" id="KYO30005.1"/>
    </source>
</evidence>
<organism evidence="1 2">
    <name type="scientific">Alligator mississippiensis</name>
    <name type="common">American alligator</name>
    <dbReference type="NCBI Taxonomy" id="8496"/>
    <lineage>
        <taxon>Eukaryota</taxon>
        <taxon>Metazoa</taxon>
        <taxon>Chordata</taxon>
        <taxon>Craniata</taxon>
        <taxon>Vertebrata</taxon>
        <taxon>Euteleostomi</taxon>
        <taxon>Archelosauria</taxon>
        <taxon>Archosauria</taxon>
        <taxon>Crocodylia</taxon>
        <taxon>Alligatoridae</taxon>
        <taxon>Alligatorinae</taxon>
        <taxon>Alligator</taxon>
    </lineage>
</organism>
<protein>
    <submittedName>
        <fullName evidence="1">Uncharacterized protein</fullName>
    </submittedName>
</protein>
<proteinExistence type="predicted"/>
<accession>A0A151MZZ5</accession>